<dbReference type="PANTHER" id="PTHR34477">
    <property type="entry name" value="UPF0213 PROTEIN YHBQ"/>
    <property type="match status" value="1"/>
</dbReference>
<reference evidence="3 4" key="1">
    <citation type="submission" date="2022-03" db="EMBL/GenBank/DDBJ databases">
        <title>Hymenobactersp. isolated from the air.</title>
        <authorList>
            <person name="Won M."/>
            <person name="Kwon S.-W."/>
        </authorList>
    </citation>
    <scope>NUCLEOTIDE SEQUENCE [LARGE SCALE GENOMIC DNA]</scope>
    <source>
        <strain evidence="3 4">KACC 22596</strain>
    </source>
</reference>
<proteinExistence type="inferred from homology"/>
<sequence length="61" mass="7091">MHTYYVYLLTNANHAVLYIGVTNDLARRIAEHKAGTHEGFTKKYNVHKLVYFETYGTMPMP</sequence>
<dbReference type="InterPro" id="IPR000305">
    <property type="entry name" value="GIY-YIG_endonuc"/>
</dbReference>
<dbReference type="InterPro" id="IPR035901">
    <property type="entry name" value="GIY-YIG_endonuc_sf"/>
</dbReference>
<evidence type="ECO:0000313" key="4">
    <source>
        <dbReference type="Proteomes" id="UP000831390"/>
    </source>
</evidence>
<name>A0ABY4B9G6_9BACT</name>
<feature type="domain" description="GIY-YIG" evidence="2">
    <location>
        <begin position="2"/>
        <end position="61"/>
    </location>
</feature>
<dbReference type="Proteomes" id="UP000831390">
    <property type="component" value="Chromosome"/>
</dbReference>
<dbReference type="SUPFAM" id="SSF82771">
    <property type="entry name" value="GIY-YIG endonuclease"/>
    <property type="match status" value="1"/>
</dbReference>
<protein>
    <submittedName>
        <fullName evidence="3">GIY-YIG nuclease family protein</fullName>
    </submittedName>
</protein>
<accession>A0ABY4B9G6</accession>
<dbReference type="EMBL" id="CP094534">
    <property type="protein sequence ID" value="UOE34408.1"/>
    <property type="molecule type" value="Genomic_DNA"/>
</dbReference>
<evidence type="ECO:0000313" key="3">
    <source>
        <dbReference type="EMBL" id="UOE34408.1"/>
    </source>
</evidence>
<keyword evidence="4" id="KW-1185">Reference proteome</keyword>
<dbReference type="PANTHER" id="PTHR34477:SF5">
    <property type="entry name" value="BSL5627 PROTEIN"/>
    <property type="match status" value="1"/>
</dbReference>
<organism evidence="3 4">
    <name type="scientific">Hymenobacter monticola</name>
    <dbReference type="NCBI Taxonomy" id="1705399"/>
    <lineage>
        <taxon>Bacteria</taxon>
        <taxon>Pseudomonadati</taxon>
        <taxon>Bacteroidota</taxon>
        <taxon>Cytophagia</taxon>
        <taxon>Cytophagales</taxon>
        <taxon>Hymenobacteraceae</taxon>
        <taxon>Hymenobacter</taxon>
    </lineage>
</organism>
<dbReference type="Gene3D" id="3.40.1440.10">
    <property type="entry name" value="GIY-YIG endonuclease"/>
    <property type="match status" value="1"/>
</dbReference>
<dbReference type="RefSeq" id="WP_243515462.1">
    <property type="nucleotide sequence ID" value="NZ_CP094534.1"/>
</dbReference>
<dbReference type="InterPro" id="IPR050190">
    <property type="entry name" value="UPF0213_domain"/>
</dbReference>
<evidence type="ECO:0000256" key="1">
    <source>
        <dbReference type="ARBA" id="ARBA00007435"/>
    </source>
</evidence>
<dbReference type="Pfam" id="PF01541">
    <property type="entry name" value="GIY-YIG"/>
    <property type="match status" value="1"/>
</dbReference>
<gene>
    <name evidence="3" type="ORF">MTP16_01830</name>
</gene>
<dbReference type="PROSITE" id="PS50164">
    <property type="entry name" value="GIY_YIG"/>
    <property type="match status" value="1"/>
</dbReference>
<evidence type="ECO:0000259" key="2">
    <source>
        <dbReference type="PROSITE" id="PS50164"/>
    </source>
</evidence>
<comment type="similarity">
    <text evidence="1">Belongs to the UPF0213 family.</text>
</comment>